<feature type="transmembrane region" description="Helical" evidence="1">
    <location>
        <begin position="42"/>
        <end position="64"/>
    </location>
</feature>
<evidence type="ECO:0000313" key="3">
    <source>
        <dbReference type="Proteomes" id="UP000199120"/>
    </source>
</evidence>
<keyword evidence="1" id="KW-1133">Transmembrane helix</keyword>
<dbReference type="EMBL" id="FOAJ01000004">
    <property type="protein sequence ID" value="SEK93154.1"/>
    <property type="molecule type" value="Genomic_DNA"/>
</dbReference>
<name>A0A1H7L2U3_9BURK</name>
<sequence>MLSRRWRTAHRRHSVRALIASTALSAAGGAWSALPDAWIDRLPLWVVLAVPCVISLLGIVGAYLRQPEFD</sequence>
<dbReference type="STRING" id="416943.SAMN05445871_4022"/>
<gene>
    <name evidence="2" type="ORF">SAMN05192542_104157</name>
</gene>
<dbReference type="Proteomes" id="UP000199120">
    <property type="component" value="Unassembled WGS sequence"/>
</dbReference>
<reference evidence="3" key="1">
    <citation type="submission" date="2016-10" db="EMBL/GenBank/DDBJ databases">
        <authorList>
            <person name="Varghese N."/>
            <person name="Submissions S."/>
        </authorList>
    </citation>
    <scope>NUCLEOTIDE SEQUENCE [LARGE SCALE GENOMIC DNA]</scope>
    <source>
        <strain evidence="3">LMG 26416</strain>
    </source>
</reference>
<proteinExistence type="predicted"/>
<accession>A0A1H7L2U3</accession>
<evidence type="ECO:0000313" key="2">
    <source>
        <dbReference type="EMBL" id="SEK93154.1"/>
    </source>
</evidence>
<keyword evidence="1" id="KW-0812">Transmembrane</keyword>
<dbReference type="InterPro" id="IPR057700">
    <property type="entry name" value="DUF7940"/>
</dbReference>
<protein>
    <submittedName>
        <fullName evidence="2">Uncharacterized protein</fullName>
    </submittedName>
</protein>
<organism evidence="2 3">
    <name type="scientific">Paraburkholderia caballeronis</name>
    <dbReference type="NCBI Taxonomy" id="416943"/>
    <lineage>
        <taxon>Bacteria</taxon>
        <taxon>Pseudomonadati</taxon>
        <taxon>Pseudomonadota</taxon>
        <taxon>Betaproteobacteria</taxon>
        <taxon>Burkholderiales</taxon>
        <taxon>Burkholderiaceae</taxon>
        <taxon>Paraburkholderia</taxon>
    </lineage>
</organism>
<dbReference type="AlphaFoldDB" id="A0A1H7L2U3"/>
<keyword evidence="1" id="KW-0472">Membrane</keyword>
<keyword evidence="3" id="KW-1185">Reference proteome</keyword>
<dbReference type="Pfam" id="PF25612">
    <property type="entry name" value="DUF7940"/>
    <property type="match status" value="1"/>
</dbReference>
<evidence type="ECO:0000256" key="1">
    <source>
        <dbReference type="SAM" id="Phobius"/>
    </source>
</evidence>